<reference evidence="2 3" key="1">
    <citation type="journal article" date="2019" name="Commun. Biol.">
        <title>The bagworm genome reveals a unique fibroin gene that provides high tensile strength.</title>
        <authorList>
            <person name="Kono N."/>
            <person name="Nakamura H."/>
            <person name="Ohtoshi R."/>
            <person name="Tomita M."/>
            <person name="Numata K."/>
            <person name="Arakawa K."/>
        </authorList>
    </citation>
    <scope>NUCLEOTIDE SEQUENCE [LARGE SCALE GENOMIC DNA]</scope>
</reference>
<dbReference type="Proteomes" id="UP000299102">
    <property type="component" value="Unassembled WGS sequence"/>
</dbReference>
<dbReference type="EMBL" id="BGZK01000326">
    <property type="protein sequence ID" value="GBP36968.1"/>
    <property type="molecule type" value="Genomic_DNA"/>
</dbReference>
<accession>A0A4C1VCU5</accession>
<gene>
    <name evidence="2" type="ORF">EVAR_96961_1</name>
</gene>
<proteinExistence type="predicted"/>
<sequence length="70" mass="7994">MCLVYGRSQTRRAACVVRSTFIKLTSPLGRIAATTISRSEKRYRGHYQRSKHENSIMDRTAYGEKETPAT</sequence>
<feature type="compositionally biased region" description="Basic and acidic residues" evidence="1">
    <location>
        <begin position="50"/>
        <end position="70"/>
    </location>
</feature>
<protein>
    <submittedName>
        <fullName evidence="2">Uncharacterized protein</fullName>
    </submittedName>
</protein>
<feature type="region of interest" description="Disordered" evidence="1">
    <location>
        <begin position="39"/>
        <end position="70"/>
    </location>
</feature>
<keyword evidence="3" id="KW-1185">Reference proteome</keyword>
<comment type="caution">
    <text evidence="2">The sequence shown here is derived from an EMBL/GenBank/DDBJ whole genome shotgun (WGS) entry which is preliminary data.</text>
</comment>
<evidence type="ECO:0000313" key="3">
    <source>
        <dbReference type="Proteomes" id="UP000299102"/>
    </source>
</evidence>
<evidence type="ECO:0000256" key="1">
    <source>
        <dbReference type="SAM" id="MobiDB-lite"/>
    </source>
</evidence>
<evidence type="ECO:0000313" key="2">
    <source>
        <dbReference type="EMBL" id="GBP36968.1"/>
    </source>
</evidence>
<name>A0A4C1VCU5_EUMVA</name>
<organism evidence="2 3">
    <name type="scientific">Eumeta variegata</name>
    <name type="common">Bagworm moth</name>
    <name type="synonym">Eumeta japonica</name>
    <dbReference type="NCBI Taxonomy" id="151549"/>
    <lineage>
        <taxon>Eukaryota</taxon>
        <taxon>Metazoa</taxon>
        <taxon>Ecdysozoa</taxon>
        <taxon>Arthropoda</taxon>
        <taxon>Hexapoda</taxon>
        <taxon>Insecta</taxon>
        <taxon>Pterygota</taxon>
        <taxon>Neoptera</taxon>
        <taxon>Endopterygota</taxon>
        <taxon>Lepidoptera</taxon>
        <taxon>Glossata</taxon>
        <taxon>Ditrysia</taxon>
        <taxon>Tineoidea</taxon>
        <taxon>Psychidae</taxon>
        <taxon>Oiketicinae</taxon>
        <taxon>Eumeta</taxon>
    </lineage>
</organism>
<dbReference type="AlphaFoldDB" id="A0A4C1VCU5"/>